<name>A0ABY5SMW4_9MICO</name>
<gene>
    <name evidence="2" type="ORF">L1F31_17645</name>
</gene>
<feature type="compositionally biased region" description="Polar residues" evidence="1">
    <location>
        <begin position="40"/>
        <end position="49"/>
    </location>
</feature>
<evidence type="ECO:0000256" key="1">
    <source>
        <dbReference type="SAM" id="MobiDB-lite"/>
    </source>
</evidence>
<evidence type="ECO:0000313" key="2">
    <source>
        <dbReference type="EMBL" id="UVI35912.1"/>
    </source>
</evidence>
<evidence type="ECO:0000313" key="3">
    <source>
        <dbReference type="Proteomes" id="UP001064879"/>
    </source>
</evidence>
<organism evidence="2 3">
    <name type="scientific">Brevibacterium spongiae</name>
    <dbReference type="NCBI Taxonomy" id="2909672"/>
    <lineage>
        <taxon>Bacteria</taxon>
        <taxon>Bacillati</taxon>
        <taxon>Actinomycetota</taxon>
        <taxon>Actinomycetes</taxon>
        <taxon>Micrococcales</taxon>
        <taxon>Brevibacteriaceae</taxon>
        <taxon>Brevibacterium</taxon>
    </lineage>
</organism>
<accession>A0ABY5SMW4</accession>
<keyword evidence="3" id="KW-1185">Reference proteome</keyword>
<dbReference type="EMBL" id="CP093443">
    <property type="protein sequence ID" value="UVI35912.1"/>
    <property type="molecule type" value="Genomic_DNA"/>
</dbReference>
<feature type="compositionally biased region" description="Low complexity" evidence="1">
    <location>
        <begin position="54"/>
        <end position="71"/>
    </location>
</feature>
<protein>
    <submittedName>
        <fullName evidence="2">Uncharacterized protein</fullName>
    </submittedName>
</protein>
<feature type="compositionally biased region" description="Polar residues" evidence="1">
    <location>
        <begin position="72"/>
        <end position="88"/>
    </location>
</feature>
<proteinExistence type="predicted"/>
<dbReference type="RefSeq" id="WP_265418527.1">
    <property type="nucleotide sequence ID" value="NZ_CP093443.1"/>
</dbReference>
<feature type="region of interest" description="Disordered" evidence="1">
    <location>
        <begin position="37"/>
        <end position="110"/>
    </location>
</feature>
<sequence length="267" mass="28164">MNADCAADTVERWILVDHDRILRLPERLRRLWPPELLPQRNGTTATVTEDGNPGSAATSGEAGGAVATTAEQSNRGTTSAGNPDSGATSAGDVNKGPASAGGGDEESAGTRRELDVLTAWVRGFASELHETSTRITVVLSSGIETVHLAVCLGAGRGHGVAALRGEGFEDFAGHQLLRRIGPGQVGRVVEDLAELVEHDCVLTLSWAARGGAAGMEFLHRRGGTWYRPVLERRGDRVTVDADVEAGETAVRKLLSAVLTRTLTMGIR</sequence>
<reference evidence="2" key="1">
    <citation type="submission" date="2022-03" db="EMBL/GenBank/DDBJ databases">
        <title>Brevibacterium spongiae sp. nov., isolated from marine sponge.</title>
        <authorList>
            <person name="Li Z."/>
            <person name="Zhang M."/>
        </authorList>
    </citation>
    <scope>NUCLEOTIDE SEQUENCE</scope>
    <source>
        <strain evidence="2">WHS-Z9</strain>
    </source>
</reference>
<dbReference type="Proteomes" id="UP001064879">
    <property type="component" value="Chromosome"/>
</dbReference>